<evidence type="ECO:0000313" key="2">
    <source>
        <dbReference type="EMBL" id="GKV25471.1"/>
    </source>
</evidence>
<organism evidence="2 3">
    <name type="scientific">Rubroshorea leprosula</name>
    <dbReference type="NCBI Taxonomy" id="152421"/>
    <lineage>
        <taxon>Eukaryota</taxon>
        <taxon>Viridiplantae</taxon>
        <taxon>Streptophyta</taxon>
        <taxon>Embryophyta</taxon>
        <taxon>Tracheophyta</taxon>
        <taxon>Spermatophyta</taxon>
        <taxon>Magnoliopsida</taxon>
        <taxon>eudicotyledons</taxon>
        <taxon>Gunneridae</taxon>
        <taxon>Pentapetalae</taxon>
        <taxon>rosids</taxon>
        <taxon>malvids</taxon>
        <taxon>Malvales</taxon>
        <taxon>Dipterocarpaceae</taxon>
        <taxon>Rubroshorea</taxon>
    </lineage>
</organism>
<comment type="caution">
    <text evidence="2">The sequence shown here is derived from an EMBL/GenBank/DDBJ whole genome shotgun (WGS) entry which is preliminary data.</text>
</comment>
<dbReference type="AlphaFoldDB" id="A0AAV5KLT6"/>
<evidence type="ECO:0000256" key="1">
    <source>
        <dbReference type="SAM" id="MobiDB-lite"/>
    </source>
</evidence>
<gene>
    <name evidence="2" type="ORF">SLEP1_g34909</name>
</gene>
<name>A0AAV5KLT6_9ROSI</name>
<keyword evidence="3" id="KW-1185">Reference proteome</keyword>
<sequence length="54" mass="5280">MLPMTGHKRKQSSLLNHARNGCHDAGSDEEMGGAGGGSAGDGGGACHRDGATAS</sequence>
<feature type="compositionally biased region" description="Basic residues" evidence="1">
    <location>
        <begin position="1"/>
        <end position="11"/>
    </location>
</feature>
<accession>A0AAV5KLT6</accession>
<evidence type="ECO:0000313" key="3">
    <source>
        <dbReference type="Proteomes" id="UP001054252"/>
    </source>
</evidence>
<protein>
    <submittedName>
        <fullName evidence="2">Uncharacterized protein</fullName>
    </submittedName>
</protein>
<feature type="region of interest" description="Disordered" evidence="1">
    <location>
        <begin position="1"/>
        <end position="54"/>
    </location>
</feature>
<dbReference type="EMBL" id="BPVZ01000069">
    <property type="protein sequence ID" value="GKV25471.1"/>
    <property type="molecule type" value="Genomic_DNA"/>
</dbReference>
<feature type="compositionally biased region" description="Gly residues" evidence="1">
    <location>
        <begin position="32"/>
        <end position="45"/>
    </location>
</feature>
<dbReference type="Proteomes" id="UP001054252">
    <property type="component" value="Unassembled WGS sequence"/>
</dbReference>
<proteinExistence type="predicted"/>
<reference evidence="2 3" key="1">
    <citation type="journal article" date="2021" name="Commun. Biol.">
        <title>The genome of Shorea leprosula (Dipterocarpaceae) highlights the ecological relevance of drought in aseasonal tropical rainforests.</title>
        <authorList>
            <person name="Ng K.K.S."/>
            <person name="Kobayashi M.J."/>
            <person name="Fawcett J.A."/>
            <person name="Hatakeyama M."/>
            <person name="Paape T."/>
            <person name="Ng C.H."/>
            <person name="Ang C.C."/>
            <person name="Tnah L.H."/>
            <person name="Lee C.T."/>
            <person name="Nishiyama T."/>
            <person name="Sese J."/>
            <person name="O'Brien M.J."/>
            <person name="Copetti D."/>
            <person name="Mohd Noor M.I."/>
            <person name="Ong R.C."/>
            <person name="Putra M."/>
            <person name="Sireger I.Z."/>
            <person name="Indrioko S."/>
            <person name="Kosugi Y."/>
            <person name="Izuno A."/>
            <person name="Isagi Y."/>
            <person name="Lee S.L."/>
            <person name="Shimizu K.K."/>
        </authorList>
    </citation>
    <scope>NUCLEOTIDE SEQUENCE [LARGE SCALE GENOMIC DNA]</scope>
    <source>
        <strain evidence="2">214</strain>
    </source>
</reference>